<gene>
    <name evidence="2" type="ORF">EVA_10993</name>
</gene>
<name>J9G0Y7_9ZZZZ</name>
<evidence type="ECO:0000256" key="1">
    <source>
        <dbReference type="SAM" id="Phobius"/>
    </source>
</evidence>
<evidence type="ECO:0000313" key="2">
    <source>
        <dbReference type="EMBL" id="EJX00902.1"/>
    </source>
</evidence>
<organism evidence="2">
    <name type="scientific">gut metagenome</name>
    <dbReference type="NCBI Taxonomy" id="749906"/>
    <lineage>
        <taxon>unclassified sequences</taxon>
        <taxon>metagenomes</taxon>
        <taxon>organismal metagenomes</taxon>
    </lineage>
</organism>
<sequence>MSLLIPPSILLCLLFEFAFSRYASVIGDFYPCISLSCPFDLYFCLALLLILVCSSTLVGLHYCLGAITSLCIVIATQGKVIESYVQIAQRLDEVGCYSICRVS</sequence>
<dbReference type="AlphaFoldDB" id="J9G0Y7"/>
<comment type="caution">
    <text evidence="2">The sequence shown here is derived from an EMBL/GenBank/DDBJ whole genome shotgun (WGS) entry which is preliminary data.</text>
</comment>
<reference evidence="2" key="1">
    <citation type="journal article" date="2012" name="PLoS ONE">
        <title>Gene sets for utilization of primary and secondary nutrition supplies in the distal gut of endangered iberian lynx.</title>
        <authorList>
            <person name="Alcaide M."/>
            <person name="Messina E."/>
            <person name="Richter M."/>
            <person name="Bargiela R."/>
            <person name="Peplies J."/>
            <person name="Huws S.A."/>
            <person name="Newbold C.J."/>
            <person name="Golyshin P.N."/>
            <person name="Simon M.A."/>
            <person name="Lopez G."/>
            <person name="Yakimov M.M."/>
            <person name="Ferrer M."/>
        </authorList>
    </citation>
    <scope>NUCLEOTIDE SEQUENCE</scope>
</reference>
<protein>
    <submittedName>
        <fullName evidence="2">Membrane protein</fullName>
    </submittedName>
</protein>
<accession>J9G0Y7</accession>
<proteinExistence type="predicted"/>
<keyword evidence="1" id="KW-1133">Transmembrane helix</keyword>
<feature type="transmembrane region" description="Helical" evidence="1">
    <location>
        <begin position="39"/>
        <end position="60"/>
    </location>
</feature>
<keyword evidence="1" id="KW-0472">Membrane</keyword>
<keyword evidence="1" id="KW-0812">Transmembrane</keyword>
<dbReference type="EMBL" id="AMCI01003181">
    <property type="protein sequence ID" value="EJX00902.1"/>
    <property type="molecule type" value="Genomic_DNA"/>
</dbReference>